<dbReference type="EMBL" id="JAMQGP010000004">
    <property type="protein sequence ID" value="MCM2680016.1"/>
    <property type="molecule type" value="Genomic_DNA"/>
</dbReference>
<protein>
    <submittedName>
        <fullName evidence="1">YcjX family protein</fullName>
    </submittedName>
</protein>
<accession>A0AA41W7L1</accession>
<evidence type="ECO:0000313" key="1">
    <source>
        <dbReference type="EMBL" id="MCM2680016.1"/>
    </source>
</evidence>
<dbReference type="Pfam" id="PF04317">
    <property type="entry name" value="DUF463"/>
    <property type="match status" value="1"/>
</dbReference>
<dbReference type="Proteomes" id="UP001165393">
    <property type="component" value="Unassembled WGS sequence"/>
</dbReference>
<comment type="caution">
    <text evidence="1">The sequence shown here is derived from an EMBL/GenBank/DDBJ whole genome shotgun (WGS) entry which is preliminary data.</text>
</comment>
<proteinExistence type="predicted"/>
<reference evidence="1 2" key="1">
    <citation type="journal article" date="2013" name="Antonie Van Leeuwenhoek">
        <title>Echinimonas agarilytica gen. nov., sp. nov., a new gammaproteobacterium isolated from the sea urchin Strongylocentrotus intermedius.</title>
        <authorList>
            <person name="Nedashkovskaya O.I."/>
            <person name="Stenkova A.M."/>
            <person name="Zhukova N.V."/>
            <person name="Van Trappen S."/>
            <person name="Lee J.S."/>
            <person name="Kim S.B."/>
        </authorList>
    </citation>
    <scope>NUCLEOTIDE SEQUENCE [LARGE SCALE GENOMIC DNA]</scope>
    <source>
        <strain evidence="1 2">KMM 6351</strain>
    </source>
</reference>
<gene>
    <name evidence="1" type="ORF">NAF29_10095</name>
</gene>
<dbReference type="PIRSF" id="PIRSF019381">
    <property type="entry name" value="YcjX"/>
    <property type="match status" value="1"/>
</dbReference>
<dbReference type="InterPro" id="IPR007413">
    <property type="entry name" value="YcjX-like"/>
</dbReference>
<keyword evidence="2" id="KW-1185">Reference proteome</keyword>
<name>A0AA41W7L1_9GAMM</name>
<dbReference type="PANTHER" id="PTHR38605:SF1">
    <property type="entry name" value="ATPASE"/>
    <property type="match status" value="1"/>
</dbReference>
<organism evidence="1 2">
    <name type="scientific">Echinimonas agarilytica</name>
    <dbReference type="NCBI Taxonomy" id="1215918"/>
    <lineage>
        <taxon>Bacteria</taxon>
        <taxon>Pseudomonadati</taxon>
        <taxon>Pseudomonadota</taxon>
        <taxon>Gammaproteobacteria</taxon>
        <taxon>Alteromonadales</taxon>
        <taxon>Echinimonadaceae</taxon>
        <taxon>Echinimonas</taxon>
    </lineage>
</organism>
<dbReference type="RefSeq" id="WP_251261444.1">
    <property type="nucleotide sequence ID" value="NZ_JAMQGP010000004.1"/>
</dbReference>
<dbReference type="PANTHER" id="PTHR38605">
    <property type="entry name" value="ATPASE-RELATED"/>
    <property type="match status" value="1"/>
</dbReference>
<dbReference type="AlphaFoldDB" id="A0AA41W7L1"/>
<sequence length="467" mass="53606">MGIKGTAKQSLQSAQTFIERAQQRHLTLAVTGLSRSGKTAFITSLINQLTQGNDAEHLPLFDVVRERRLLSVKQVEQPHFNIAAFRYLSGLKKLSQQPPAWPEATRSISEIRLQVNYRKSKDSLFGKDSNRLLLDIVDYPGEWLLDLPMMKLDFQQWSEQQWHLLEREPRKARSTQWCQAVLELSGRELDDEIIHELSHDYARLLKHYKNDLGLSLLQPGRMLMPGDLEGTPALAFFPLPQQMLLDEPEAKRLWQLLESRYNYYVKNVVGGFYRDHFSRFDQQVILVDCLSPLNEGELHFREMQQALAQVIESFRYGQQSWLSKLIKPKIERVLVAATKADHVTVEQFSNLTNLLGELVKGAQLFVESHEVTMQSQALASIRTTRFGHVNHQGKRTPAIKGQRLIDGKSITVFPGQVPAKLPNSEYFQQHGFKFLEFAPQPRSSEYEALPHIGMDKAMQFLFGDTLK</sequence>
<evidence type="ECO:0000313" key="2">
    <source>
        <dbReference type="Proteomes" id="UP001165393"/>
    </source>
</evidence>